<dbReference type="Pfam" id="PF05816">
    <property type="entry name" value="TelA"/>
    <property type="match status" value="1"/>
</dbReference>
<organism evidence="2 3">
    <name type="scientific">Candidatus Accumulibacter cognatus</name>
    <dbReference type="NCBI Taxonomy" id="2954383"/>
    <lineage>
        <taxon>Bacteria</taxon>
        <taxon>Pseudomonadati</taxon>
        <taxon>Pseudomonadota</taxon>
        <taxon>Betaproteobacteria</taxon>
        <taxon>Candidatus Accumulibacter</taxon>
    </lineage>
</organism>
<dbReference type="RefSeq" id="WP_273704556.1">
    <property type="nucleotide sequence ID" value="NZ_JDST02000047.1"/>
</dbReference>
<dbReference type="STRING" id="1453999.AW06_002171"/>
<proteinExistence type="inferred from homology"/>
<reference evidence="2" key="1">
    <citation type="submission" date="2014-02" db="EMBL/GenBank/DDBJ databases">
        <title>Expanding our view of genomic diversity in Candidatus Accumulibacter clades.</title>
        <authorList>
            <person name="Skennerton C.T."/>
            <person name="Barr J.J."/>
            <person name="Slater F.R."/>
            <person name="Bond P.L."/>
            <person name="Tyson G.W."/>
        </authorList>
    </citation>
    <scope>NUCLEOTIDE SEQUENCE [LARGE SCALE GENOMIC DNA]</scope>
</reference>
<evidence type="ECO:0000256" key="1">
    <source>
        <dbReference type="ARBA" id="ARBA00005541"/>
    </source>
</evidence>
<evidence type="ECO:0000313" key="2">
    <source>
        <dbReference type="EMBL" id="KFB76695.1"/>
    </source>
</evidence>
<dbReference type="PANTHER" id="PTHR38432">
    <property type="entry name" value="TELA-LIKE PROTEIN SAOUHSC_01408"/>
    <property type="match status" value="1"/>
</dbReference>
<dbReference type="Proteomes" id="UP000021315">
    <property type="component" value="Unassembled WGS sequence"/>
</dbReference>
<dbReference type="InterPro" id="IPR008863">
    <property type="entry name" value="Toxic_anion-R_TelA"/>
</dbReference>
<keyword evidence="3" id="KW-1185">Reference proteome</keyword>
<sequence>MRIDRQSGTAAEPAFQLTPPEVMAPVHQDQAVELVTVKPERLSEIEQQVESFLGVLMSADLHSQDFKDKLDQTFALGRQEVSVSAALLQGRLLEKNFVSAKETPAFQAISELRGELDKLNPGNQGNLLEPKRLLGLIPWGSKLQSYFRRYQTAATQIKVIMGQLYAARDEVQKDLLALESQRGKIWDGMQKMAEAIRFAEMLDTRLAQQVEGLRVTDPLRAKALEQEVQFYARQNLQDMLTQQAVSINGYLALDVIKKTGRELINGCTRVATTGMSALAVAQTVARATGNQVEVMDMLQGVSGTIGRLIQQTGEQLNAHVSGTTRFAENPLLGIEEIKQMFAQTYQAMDAIDDFRSQAITVMGRNNEILQSELARSREYLDRVRRERAGQAIGDTAAN</sequence>
<comment type="caution">
    <text evidence="2">The sequence shown here is derived from an EMBL/GenBank/DDBJ whole genome shotgun (WGS) entry which is preliminary data.</text>
</comment>
<dbReference type="EMBL" id="JDST02000047">
    <property type="protein sequence ID" value="KFB76695.1"/>
    <property type="molecule type" value="Genomic_DNA"/>
</dbReference>
<accession>A0A080M8A7</accession>
<evidence type="ECO:0000313" key="3">
    <source>
        <dbReference type="Proteomes" id="UP000021315"/>
    </source>
</evidence>
<comment type="similarity">
    <text evidence="1">Belongs to the TelA family.</text>
</comment>
<gene>
    <name evidence="2" type="ORF">AW06_002171</name>
</gene>
<protein>
    <submittedName>
        <fullName evidence="2">Toxic anion resistance protein (TelA)</fullName>
    </submittedName>
</protein>
<dbReference type="PANTHER" id="PTHR38432:SF1">
    <property type="entry name" value="TELA-LIKE PROTEIN SAOUHSC_01408"/>
    <property type="match status" value="1"/>
</dbReference>
<dbReference type="AlphaFoldDB" id="A0A080M8A7"/>
<name>A0A080M8A7_9PROT</name>